<dbReference type="PANTHER" id="PTHR37984">
    <property type="entry name" value="PROTEIN CBG26694"/>
    <property type="match status" value="1"/>
</dbReference>
<dbReference type="InterPro" id="IPR012337">
    <property type="entry name" value="RNaseH-like_sf"/>
</dbReference>
<evidence type="ECO:0000259" key="1">
    <source>
        <dbReference type="PROSITE" id="PS50994"/>
    </source>
</evidence>
<feature type="domain" description="Integrase catalytic" evidence="1">
    <location>
        <begin position="1"/>
        <end position="151"/>
    </location>
</feature>
<name>A0A0A9YTS7_LYGHE</name>
<dbReference type="GO" id="GO:0003676">
    <property type="term" value="F:nucleic acid binding"/>
    <property type="evidence" value="ECO:0007669"/>
    <property type="project" value="InterPro"/>
</dbReference>
<dbReference type="Pfam" id="PF00665">
    <property type="entry name" value="rve"/>
    <property type="match status" value="1"/>
</dbReference>
<gene>
    <name evidence="2" type="ORF">CM83_102806</name>
</gene>
<dbReference type="InterPro" id="IPR050951">
    <property type="entry name" value="Retrovirus_Pol_polyprotein"/>
</dbReference>
<dbReference type="Gene3D" id="3.30.420.10">
    <property type="entry name" value="Ribonuclease H-like superfamily/Ribonuclease H"/>
    <property type="match status" value="1"/>
</dbReference>
<sequence>LISVDFYGPLPSGINNFQHVFVIIDNFTKFVKLYPIVRNNTTSAIRSMNKYIKFNKPAKILCDNGSQFTSIKWRDYCEEIGIQSILIPIRRPQANLSERVNRDIGDRLRCILDENKHNQWSSYIEHVEHIINSTHHSTIGTMPHTLHFERPPRRIWELGADSEQVLKPLTEELIRTIKERTDLISDKRTEKANATKNVPNQLIVGDLVLVESVRVSSKPKKISAKFLPLREGPYMIKSKIGDYTFELCHREDMNKIRGKFHLDALCKYTIPKHPLIS</sequence>
<dbReference type="AlphaFoldDB" id="A0A0A9YTS7"/>
<accession>A0A0A9YTS7</accession>
<evidence type="ECO:0000313" key="2">
    <source>
        <dbReference type="EMBL" id="JAG35574.1"/>
    </source>
</evidence>
<dbReference type="InterPro" id="IPR036397">
    <property type="entry name" value="RNaseH_sf"/>
</dbReference>
<dbReference type="GO" id="GO:0015074">
    <property type="term" value="P:DNA integration"/>
    <property type="evidence" value="ECO:0007669"/>
    <property type="project" value="InterPro"/>
</dbReference>
<reference evidence="2" key="2">
    <citation type="submission" date="2014-07" db="EMBL/GenBank/DDBJ databases">
        <authorList>
            <person name="Hull J."/>
        </authorList>
    </citation>
    <scope>NUCLEOTIDE SEQUENCE</scope>
</reference>
<dbReference type="EMBL" id="GBHO01008030">
    <property type="protein sequence ID" value="JAG35574.1"/>
    <property type="molecule type" value="Transcribed_RNA"/>
</dbReference>
<dbReference type="SUPFAM" id="SSF53098">
    <property type="entry name" value="Ribonuclease H-like"/>
    <property type="match status" value="1"/>
</dbReference>
<proteinExistence type="predicted"/>
<dbReference type="PANTHER" id="PTHR37984:SF5">
    <property type="entry name" value="PROTEIN NYNRIN-LIKE"/>
    <property type="match status" value="1"/>
</dbReference>
<reference evidence="2" key="1">
    <citation type="journal article" date="2014" name="PLoS ONE">
        <title>Transcriptome-Based Identification of ABC Transporters in the Western Tarnished Plant Bug Lygus hesperus.</title>
        <authorList>
            <person name="Hull J.J."/>
            <person name="Chaney K."/>
            <person name="Geib S.M."/>
            <person name="Fabrick J.A."/>
            <person name="Brent C.S."/>
            <person name="Walsh D."/>
            <person name="Lavine L.C."/>
        </authorList>
    </citation>
    <scope>NUCLEOTIDE SEQUENCE</scope>
</reference>
<protein>
    <recommendedName>
        <fullName evidence="1">Integrase catalytic domain-containing protein</fullName>
    </recommendedName>
</protein>
<dbReference type="InterPro" id="IPR001584">
    <property type="entry name" value="Integrase_cat-core"/>
</dbReference>
<organism evidence="2">
    <name type="scientific">Lygus hesperus</name>
    <name type="common">Western plant bug</name>
    <dbReference type="NCBI Taxonomy" id="30085"/>
    <lineage>
        <taxon>Eukaryota</taxon>
        <taxon>Metazoa</taxon>
        <taxon>Ecdysozoa</taxon>
        <taxon>Arthropoda</taxon>
        <taxon>Hexapoda</taxon>
        <taxon>Insecta</taxon>
        <taxon>Pterygota</taxon>
        <taxon>Neoptera</taxon>
        <taxon>Paraneoptera</taxon>
        <taxon>Hemiptera</taxon>
        <taxon>Heteroptera</taxon>
        <taxon>Panheteroptera</taxon>
        <taxon>Cimicomorpha</taxon>
        <taxon>Miridae</taxon>
        <taxon>Mirini</taxon>
        <taxon>Lygus</taxon>
    </lineage>
</organism>
<feature type="non-terminal residue" evidence="2">
    <location>
        <position position="1"/>
    </location>
</feature>
<dbReference type="PROSITE" id="PS50994">
    <property type="entry name" value="INTEGRASE"/>
    <property type="match status" value="1"/>
</dbReference>